<dbReference type="InterPro" id="IPR039722">
    <property type="entry name" value="Upf3"/>
</dbReference>
<reference evidence="7 8" key="1">
    <citation type="submission" date="2024-01" db="EMBL/GenBank/DDBJ databases">
        <title>A telomere-to-telomere, gap-free genome of sweet tea (Lithocarpus litseifolius).</title>
        <authorList>
            <person name="Zhou J."/>
        </authorList>
    </citation>
    <scope>NUCLEOTIDE SEQUENCE [LARGE SCALE GENOMIC DNA]</scope>
    <source>
        <strain evidence="7">Zhou-2022a</strain>
        <tissue evidence="7">Leaf</tissue>
    </source>
</reference>
<accession>A0AAW2DV13</accession>
<evidence type="ECO:0000313" key="7">
    <source>
        <dbReference type="EMBL" id="KAL0013105.1"/>
    </source>
</evidence>
<evidence type="ECO:0000256" key="2">
    <source>
        <dbReference type="ARBA" id="ARBA00005991"/>
    </source>
</evidence>
<dbReference type="PANTHER" id="PTHR13112">
    <property type="entry name" value="UPF3 REGULATOR OF NONSENSE TRANSCRIPTS-LIKE PROTEIN"/>
    <property type="match status" value="1"/>
</dbReference>
<keyword evidence="8" id="KW-1185">Reference proteome</keyword>
<dbReference type="GO" id="GO:0045727">
    <property type="term" value="P:positive regulation of translation"/>
    <property type="evidence" value="ECO:0007669"/>
    <property type="project" value="TreeGrafter"/>
</dbReference>
<dbReference type="PANTHER" id="PTHR13112:SF0">
    <property type="entry name" value="FI21285P1"/>
    <property type="match status" value="1"/>
</dbReference>
<proteinExistence type="inferred from homology"/>
<dbReference type="EMBL" id="JAZDWU010000001">
    <property type="protein sequence ID" value="KAL0013105.1"/>
    <property type="molecule type" value="Genomic_DNA"/>
</dbReference>
<dbReference type="Pfam" id="PF03467">
    <property type="entry name" value="Smg4_UPF3"/>
    <property type="match status" value="2"/>
</dbReference>
<evidence type="ECO:0000256" key="4">
    <source>
        <dbReference type="ARBA" id="ARBA00023242"/>
    </source>
</evidence>
<keyword evidence="3" id="KW-0866">Nonsense-mediated mRNA decay</keyword>
<feature type="region of interest" description="Disordered" evidence="5">
    <location>
        <begin position="203"/>
        <end position="247"/>
    </location>
</feature>
<evidence type="ECO:0000256" key="5">
    <source>
        <dbReference type="SAM" id="MobiDB-lite"/>
    </source>
</evidence>
<comment type="subcellular location">
    <subcellularLocation>
        <location evidence="1">Nucleus</location>
    </subcellularLocation>
</comment>
<dbReference type="SUPFAM" id="SSF54928">
    <property type="entry name" value="RNA-binding domain, RBD"/>
    <property type="match status" value="1"/>
</dbReference>
<dbReference type="GO" id="GO:0000184">
    <property type="term" value="P:nuclear-transcribed mRNA catabolic process, nonsense-mediated decay"/>
    <property type="evidence" value="ECO:0007669"/>
    <property type="project" value="UniProtKB-KW"/>
</dbReference>
<dbReference type="Gene3D" id="3.30.70.330">
    <property type="match status" value="1"/>
</dbReference>
<dbReference type="GO" id="GO:0005737">
    <property type="term" value="C:cytoplasm"/>
    <property type="evidence" value="ECO:0007669"/>
    <property type="project" value="TreeGrafter"/>
</dbReference>
<evidence type="ECO:0000256" key="1">
    <source>
        <dbReference type="ARBA" id="ARBA00004123"/>
    </source>
</evidence>
<organism evidence="7 8">
    <name type="scientific">Lithocarpus litseifolius</name>
    <dbReference type="NCBI Taxonomy" id="425828"/>
    <lineage>
        <taxon>Eukaryota</taxon>
        <taxon>Viridiplantae</taxon>
        <taxon>Streptophyta</taxon>
        <taxon>Embryophyta</taxon>
        <taxon>Tracheophyta</taxon>
        <taxon>Spermatophyta</taxon>
        <taxon>Magnoliopsida</taxon>
        <taxon>eudicotyledons</taxon>
        <taxon>Gunneridae</taxon>
        <taxon>Pentapetalae</taxon>
        <taxon>rosids</taxon>
        <taxon>fabids</taxon>
        <taxon>Fagales</taxon>
        <taxon>Fagaceae</taxon>
        <taxon>Lithocarpus</taxon>
    </lineage>
</organism>
<dbReference type="InterPro" id="IPR012677">
    <property type="entry name" value="Nucleotide-bd_a/b_plait_sf"/>
</dbReference>
<dbReference type="CDD" id="cd12455">
    <property type="entry name" value="RRM_like_Smg4_UPF3"/>
    <property type="match status" value="1"/>
</dbReference>
<dbReference type="GO" id="GO:0003729">
    <property type="term" value="F:mRNA binding"/>
    <property type="evidence" value="ECO:0007669"/>
    <property type="project" value="TreeGrafter"/>
</dbReference>
<keyword evidence="4" id="KW-0539">Nucleus</keyword>
<evidence type="ECO:0000313" key="8">
    <source>
        <dbReference type="Proteomes" id="UP001459277"/>
    </source>
</evidence>
<dbReference type="InterPro" id="IPR005120">
    <property type="entry name" value="UPF3_dom"/>
</dbReference>
<feature type="domain" description="UPF3" evidence="6">
    <location>
        <begin position="7"/>
        <end position="47"/>
    </location>
</feature>
<evidence type="ECO:0000259" key="6">
    <source>
        <dbReference type="Pfam" id="PF03467"/>
    </source>
</evidence>
<feature type="compositionally biased region" description="Basic and acidic residues" evidence="5">
    <location>
        <begin position="425"/>
        <end position="439"/>
    </location>
</feature>
<dbReference type="GO" id="GO:0005730">
    <property type="term" value="C:nucleolus"/>
    <property type="evidence" value="ECO:0007669"/>
    <property type="project" value="TreeGrafter"/>
</dbReference>
<feature type="domain" description="UPF3" evidence="6">
    <location>
        <begin position="84"/>
        <end position="204"/>
    </location>
</feature>
<gene>
    <name evidence="7" type="ORF">SO802_000174</name>
</gene>
<comment type="similarity">
    <text evidence="2">Belongs to the RENT3 family.</text>
</comment>
<dbReference type="InterPro" id="IPR035979">
    <property type="entry name" value="RBD_domain_sf"/>
</dbReference>
<feature type="compositionally biased region" description="Basic and acidic residues" evidence="5">
    <location>
        <begin position="446"/>
        <end position="455"/>
    </location>
</feature>
<protein>
    <recommendedName>
        <fullName evidence="6">UPF3 domain-containing protein</fullName>
    </recommendedName>
</protein>
<feature type="region of interest" description="Disordered" evidence="5">
    <location>
        <begin position="369"/>
        <end position="556"/>
    </location>
</feature>
<feature type="compositionally biased region" description="Low complexity" evidence="5">
    <location>
        <begin position="221"/>
        <end position="236"/>
    </location>
</feature>
<feature type="compositionally biased region" description="Polar residues" evidence="5">
    <location>
        <begin position="494"/>
        <end position="504"/>
    </location>
</feature>
<name>A0AAW2DV13_9ROSI</name>
<feature type="compositionally biased region" description="Polar residues" evidence="5">
    <location>
        <begin position="370"/>
        <end position="386"/>
    </location>
</feature>
<comment type="caution">
    <text evidence="7">The sequence shown here is derived from an EMBL/GenBank/DDBJ whole genome shotgun (WGS) entry which is preliminary data.</text>
</comment>
<evidence type="ECO:0000256" key="3">
    <source>
        <dbReference type="ARBA" id="ARBA00023161"/>
    </source>
</evidence>
<dbReference type="AlphaFoldDB" id="A0AAW2DV13"/>
<sequence length="556" mass="61128">MKDSLDRTKVVLRHLPPAISQAALTDQIDSAFAGRYHWLTFRPGKARKTGGVGLVGFELKCPVTTKGAGATGVSLKPQWINACLKHQSYSRAYVDFKKPEDVIEFAEFFDGHLFVNEKGTQFKTIVEYAPSQRVPKQWVKKDGREGSILKDPEYLEFLEFLAKPVENLPSAEIQLERRDAERAGSAKDAPIVTPLMDFIRQKRAAKGGSRRSLSNGKLSRRASGSSSGSPSSASSKRGSERRRISTRMYVLRDAAKNMSVKDKSTYILVPKQDDQQLSDKSVTLVPAAGNEVLEEENGVSGTNESGKKKVLLLKGKEREISSVSGSILQQQGVSSPVRNIIGSAPLKHNQQREGSGRIIRSILINKDSRQSQSFVGQSEQQIQTSNLEKDKRPPRIPHAQLASKDTNSTPENKVVANDFPGFYSEKQEKRSRNKDKPDRGVWAPLRRSDGTHASEESLSSSTSQSLLDSSEGSHGDMKFEMANARIGEVKNLGSGRSSHSSLDNGSHKHFGRRGPTHGVKDVDGSSNVSEGKHLRRGTGFNSHEKQVWVQKPSSGS</sequence>
<dbReference type="Proteomes" id="UP001459277">
    <property type="component" value="Unassembled WGS sequence"/>
</dbReference>
<feature type="compositionally biased region" description="Low complexity" evidence="5">
    <location>
        <begin position="456"/>
        <end position="470"/>
    </location>
</feature>